<dbReference type="EMBL" id="CAJVPZ010032270">
    <property type="protein sequence ID" value="CAG8741453.1"/>
    <property type="molecule type" value="Genomic_DNA"/>
</dbReference>
<reference evidence="1" key="1">
    <citation type="submission" date="2021-06" db="EMBL/GenBank/DDBJ databases">
        <authorList>
            <person name="Kallberg Y."/>
            <person name="Tangrot J."/>
            <person name="Rosling A."/>
        </authorList>
    </citation>
    <scope>NUCLEOTIDE SEQUENCE</scope>
    <source>
        <strain evidence="1">IN212</strain>
    </source>
</reference>
<gene>
    <name evidence="1" type="ORF">RFULGI_LOCUS12895</name>
</gene>
<keyword evidence="2" id="KW-1185">Reference proteome</keyword>
<evidence type="ECO:0000313" key="1">
    <source>
        <dbReference type="EMBL" id="CAG8741453.1"/>
    </source>
</evidence>
<evidence type="ECO:0000313" key="2">
    <source>
        <dbReference type="Proteomes" id="UP000789396"/>
    </source>
</evidence>
<proteinExistence type="predicted"/>
<organism evidence="1 2">
    <name type="scientific">Racocetra fulgida</name>
    <dbReference type="NCBI Taxonomy" id="60492"/>
    <lineage>
        <taxon>Eukaryota</taxon>
        <taxon>Fungi</taxon>
        <taxon>Fungi incertae sedis</taxon>
        <taxon>Mucoromycota</taxon>
        <taxon>Glomeromycotina</taxon>
        <taxon>Glomeromycetes</taxon>
        <taxon>Diversisporales</taxon>
        <taxon>Gigasporaceae</taxon>
        <taxon>Racocetra</taxon>
    </lineage>
</organism>
<protein>
    <submittedName>
        <fullName evidence="1">6001_t:CDS:1</fullName>
    </submittedName>
</protein>
<name>A0A9N9NKX2_9GLOM</name>
<accession>A0A9N9NKX2</accession>
<dbReference type="OrthoDB" id="2428021at2759"/>
<feature type="non-terminal residue" evidence="1">
    <location>
        <position position="1"/>
    </location>
</feature>
<dbReference type="AlphaFoldDB" id="A0A9N9NKX2"/>
<sequence>IYYNPWTDLDFDQIDQKPIPDVLPIEENLPTEQEALQSIFISSDNTEDIDDNQDLWEIVEETIIASGQAQEYNLDNKLSDKWNLDSSDEESLYPIPRRNKEPPTYHIKDLIDIRLNQIQHLLKLRINHSRLKKGLFILVNMQYFLYPNLSLPLQNLNRDFYKLYEAKTKKTQDRLFKQV</sequence>
<comment type="caution">
    <text evidence="1">The sequence shown here is derived from an EMBL/GenBank/DDBJ whole genome shotgun (WGS) entry which is preliminary data.</text>
</comment>
<dbReference type="Proteomes" id="UP000789396">
    <property type="component" value="Unassembled WGS sequence"/>
</dbReference>